<feature type="transmembrane region" description="Helical" evidence="1">
    <location>
        <begin position="41"/>
        <end position="69"/>
    </location>
</feature>
<sequence length="714" mass="77720">MATAATISSVENRGGFISWFWEFLKGELTPYPGRGIMVARIVLAATITMILTMTFRIPGGALGAIIAFLISRENFAATTKFTVSIATVVLMATIFVPVGGTMFASVPITHFFWECFSIFLIFFLLRSLANFAVATILGVIGTSAVALWYLPGPAEYNVEQTLWQVLSPAIGAAVTLVVEAVFHAFQKQDQITIGLDARLKAVEDLLTCYSIGTPIPKETAARLTQFATIGIGTIRRFLARSRYTQLYRAQMDAVISLVGRSQDFAAAMAQAQPYVSPADSQLAAKLAKEIAEVRQFLKTGQQPPMLETTGTPSNASLLRELEGMVALLPRVIQGSASLEAFQALSHEPEQPESGFLLPDAFINPDHLRFALGGCLAGTLCYVVCDGLAWRGPLATSLLTCVLTALSTIGASRQKQVLRVAGTVIGGFIFGLGAQIFILPNIDSITAFTLLFVAVSTVAAWVGTASSRLSYCGLQIAVSFYFIHLNDFTFQTSLTIGRDRTVGVLLGIAMMWLAFERLQPTTATDEMLRIFTRNLRSLAELAVYTLRPHDADSIVGVRRLRNKIFSNFAAVNSQADAVPFELGALRMKHMAARDRVRLWQAQLRTAYVLQLALLQYRVFGATERLSAQAEALLRDFDQSCSQTLNDMAAYLEAERTGGVTALLSIRIPTLPPALTSAADANDLLPANLLPLAHELMKILKRVREQILATPLFAIQ</sequence>
<dbReference type="AlphaFoldDB" id="A0A7G8BCV8"/>
<protein>
    <submittedName>
        <fullName evidence="2">FUSC family protein</fullName>
    </submittedName>
</protein>
<proteinExistence type="predicted"/>
<evidence type="ECO:0000313" key="3">
    <source>
        <dbReference type="Proteomes" id="UP000515312"/>
    </source>
</evidence>
<keyword evidence="1" id="KW-0472">Membrane</keyword>
<accession>A0A7G8BCV8</accession>
<reference evidence="2 3" key="1">
    <citation type="submission" date="2020-08" db="EMBL/GenBank/DDBJ databases">
        <title>Edaphobacter telluris sp. nov. and Acidobacterium dinghuensis sp. nov., two acidobacteria isolated from forest soil.</title>
        <authorList>
            <person name="Fu J."/>
            <person name="Qiu L."/>
        </authorList>
    </citation>
    <scope>NUCLEOTIDE SEQUENCE [LARGE SCALE GENOMIC DNA]</scope>
    <source>
        <strain evidence="2">4Y35</strain>
    </source>
</reference>
<keyword evidence="1" id="KW-0812">Transmembrane</keyword>
<dbReference type="KEGG" id="adin:H7849_14500"/>
<feature type="transmembrane region" description="Helical" evidence="1">
    <location>
        <begin position="443"/>
        <end position="461"/>
    </location>
</feature>
<keyword evidence="1" id="KW-1133">Transmembrane helix</keyword>
<evidence type="ECO:0000313" key="2">
    <source>
        <dbReference type="EMBL" id="QNI30378.1"/>
    </source>
</evidence>
<keyword evidence="3" id="KW-1185">Reference proteome</keyword>
<feature type="transmembrane region" description="Helical" evidence="1">
    <location>
        <begin position="104"/>
        <end position="124"/>
    </location>
</feature>
<name>A0A7G8BCV8_9BACT</name>
<dbReference type="Proteomes" id="UP000515312">
    <property type="component" value="Chromosome"/>
</dbReference>
<feature type="transmembrane region" description="Helical" evidence="1">
    <location>
        <begin position="416"/>
        <end position="437"/>
    </location>
</feature>
<feature type="transmembrane region" description="Helical" evidence="1">
    <location>
        <begin position="131"/>
        <end position="150"/>
    </location>
</feature>
<gene>
    <name evidence="2" type="ORF">H7849_14500</name>
</gene>
<evidence type="ECO:0000256" key="1">
    <source>
        <dbReference type="SAM" id="Phobius"/>
    </source>
</evidence>
<feature type="transmembrane region" description="Helical" evidence="1">
    <location>
        <begin position="162"/>
        <end position="182"/>
    </location>
</feature>
<dbReference type="EMBL" id="CP060394">
    <property type="protein sequence ID" value="QNI30378.1"/>
    <property type="molecule type" value="Genomic_DNA"/>
</dbReference>
<feature type="transmembrane region" description="Helical" evidence="1">
    <location>
        <begin position="81"/>
        <end position="98"/>
    </location>
</feature>
<dbReference type="RefSeq" id="WP_186740243.1">
    <property type="nucleotide sequence ID" value="NZ_CP060394.1"/>
</dbReference>
<organism evidence="2 3">
    <name type="scientific">Alloacidobacterium dinghuense</name>
    <dbReference type="NCBI Taxonomy" id="2763107"/>
    <lineage>
        <taxon>Bacteria</taxon>
        <taxon>Pseudomonadati</taxon>
        <taxon>Acidobacteriota</taxon>
        <taxon>Terriglobia</taxon>
        <taxon>Terriglobales</taxon>
        <taxon>Acidobacteriaceae</taxon>
        <taxon>Alloacidobacterium</taxon>
    </lineage>
</organism>